<evidence type="ECO:0000256" key="3">
    <source>
        <dbReference type="ARBA" id="ARBA00022448"/>
    </source>
</evidence>
<comment type="similarity">
    <text evidence="2">Belongs to the TonB family.</text>
</comment>
<dbReference type="Pfam" id="PF03544">
    <property type="entry name" value="TonB_C"/>
    <property type="match status" value="1"/>
</dbReference>
<dbReference type="GO" id="GO:0015031">
    <property type="term" value="P:protein transport"/>
    <property type="evidence" value="ECO:0007669"/>
    <property type="project" value="UniProtKB-KW"/>
</dbReference>
<evidence type="ECO:0000256" key="6">
    <source>
        <dbReference type="ARBA" id="ARBA00022692"/>
    </source>
</evidence>
<evidence type="ECO:0000313" key="13">
    <source>
        <dbReference type="Proteomes" id="UP000254326"/>
    </source>
</evidence>
<comment type="subcellular location">
    <subcellularLocation>
        <location evidence="1">Cell inner membrane</location>
        <topology evidence="1">Single-pass membrane protein</topology>
        <orientation evidence="1">Periplasmic side</orientation>
    </subcellularLocation>
</comment>
<dbReference type="GO" id="GO:0098797">
    <property type="term" value="C:plasma membrane protein complex"/>
    <property type="evidence" value="ECO:0007669"/>
    <property type="project" value="TreeGrafter"/>
</dbReference>
<accession>A0A370UAJ8</accession>
<evidence type="ECO:0000259" key="11">
    <source>
        <dbReference type="PROSITE" id="PS52015"/>
    </source>
</evidence>
<dbReference type="RefSeq" id="WP_115466842.1">
    <property type="nucleotide sequence ID" value="NZ_QKRA01000002.1"/>
</dbReference>
<dbReference type="OrthoDB" id="9803361at2"/>
<keyword evidence="4" id="KW-1003">Cell membrane</keyword>
<evidence type="ECO:0000256" key="1">
    <source>
        <dbReference type="ARBA" id="ARBA00004383"/>
    </source>
</evidence>
<keyword evidence="9 10" id="KW-0472">Membrane</keyword>
<feature type="transmembrane region" description="Helical" evidence="10">
    <location>
        <begin position="7"/>
        <end position="27"/>
    </location>
</feature>
<keyword evidence="13" id="KW-1185">Reference proteome</keyword>
<evidence type="ECO:0000256" key="8">
    <source>
        <dbReference type="ARBA" id="ARBA00022989"/>
    </source>
</evidence>
<sequence length="287" mass="32734">MRAADRFSITLFIAISIHLMAITLVNFDFFSSQTTPRKTLEVTLVQHKSAAPKEADFIAQANQQASGTELQKQKLTTTETAQFRADQIQEITPPVQPQLASAEPVEDQRLISSNNQSDVFRVLEEPEQQNKTLEEQFLGETQVPSRLSSDIATLEALLDQQRQAYAKRPRIRRLTSVSAKSAIDAKYLDDWRRKIERVGNIHYPSEARQRRLYGQLRLAVSLSPNGYVKDIEVLHSSGFRVLDDAAMRIVRLAEPFDAFPTELKKEVDQLEIIRTWQFVPGNRLRSQ</sequence>
<evidence type="ECO:0000256" key="10">
    <source>
        <dbReference type="SAM" id="Phobius"/>
    </source>
</evidence>
<dbReference type="GO" id="GO:0055085">
    <property type="term" value="P:transmembrane transport"/>
    <property type="evidence" value="ECO:0007669"/>
    <property type="project" value="InterPro"/>
</dbReference>
<dbReference type="GO" id="GO:0031992">
    <property type="term" value="F:energy transducer activity"/>
    <property type="evidence" value="ECO:0007669"/>
    <property type="project" value="TreeGrafter"/>
</dbReference>
<dbReference type="PROSITE" id="PS52015">
    <property type="entry name" value="TONB_CTD"/>
    <property type="match status" value="1"/>
</dbReference>
<dbReference type="EMBL" id="QKRA01000002">
    <property type="protein sequence ID" value="RDL44803.1"/>
    <property type="molecule type" value="Genomic_DNA"/>
</dbReference>
<proteinExistence type="inferred from homology"/>
<dbReference type="Gene3D" id="3.30.1150.10">
    <property type="match status" value="1"/>
</dbReference>
<dbReference type="SUPFAM" id="SSF74653">
    <property type="entry name" value="TolA/TonB C-terminal domain"/>
    <property type="match status" value="1"/>
</dbReference>
<evidence type="ECO:0000256" key="7">
    <source>
        <dbReference type="ARBA" id="ARBA00022927"/>
    </source>
</evidence>
<dbReference type="PANTHER" id="PTHR33446">
    <property type="entry name" value="PROTEIN TONB-RELATED"/>
    <property type="match status" value="1"/>
</dbReference>
<dbReference type="InterPro" id="IPR051045">
    <property type="entry name" value="TonB-dependent_transducer"/>
</dbReference>
<reference evidence="12 13" key="1">
    <citation type="submission" date="2018-06" db="EMBL/GenBank/DDBJ databases">
        <title>Marinomonas sp. YLB-05 draft genome sequence.</title>
        <authorList>
            <person name="Yu L."/>
            <person name="Tang X."/>
        </authorList>
    </citation>
    <scope>NUCLEOTIDE SEQUENCE [LARGE SCALE GENOMIC DNA]</scope>
    <source>
        <strain evidence="12 13">YLB-05</strain>
    </source>
</reference>
<comment type="caution">
    <text evidence="12">The sequence shown here is derived from an EMBL/GenBank/DDBJ whole genome shotgun (WGS) entry which is preliminary data.</text>
</comment>
<evidence type="ECO:0000256" key="5">
    <source>
        <dbReference type="ARBA" id="ARBA00022519"/>
    </source>
</evidence>
<dbReference type="InterPro" id="IPR006260">
    <property type="entry name" value="TonB/TolA_C"/>
</dbReference>
<dbReference type="AlphaFoldDB" id="A0A370UAJ8"/>
<keyword evidence="7" id="KW-0653">Protein transport</keyword>
<dbReference type="PANTHER" id="PTHR33446:SF11">
    <property type="entry name" value="TONB3"/>
    <property type="match status" value="1"/>
</dbReference>
<keyword evidence="8 10" id="KW-1133">Transmembrane helix</keyword>
<dbReference type="InterPro" id="IPR037682">
    <property type="entry name" value="TonB_C"/>
</dbReference>
<feature type="domain" description="TonB C-terminal" evidence="11">
    <location>
        <begin position="188"/>
        <end position="287"/>
    </location>
</feature>
<evidence type="ECO:0000313" key="12">
    <source>
        <dbReference type="EMBL" id="RDL44803.1"/>
    </source>
</evidence>
<evidence type="ECO:0000256" key="2">
    <source>
        <dbReference type="ARBA" id="ARBA00006555"/>
    </source>
</evidence>
<gene>
    <name evidence="12" type="ORF">DN730_04085</name>
</gene>
<protein>
    <submittedName>
        <fullName evidence="12">Energy transducer TonB</fullName>
    </submittedName>
</protein>
<organism evidence="12 13">
    <name type="scientific">Marinomonas piezotolerans</name>
    <dbReference type="NCBI Taxonomy" id="2213058"/>
    <lineage>
        <taxon>Bacteria</taxon>
        <taxon>Pseudomonadati</taxon>
        <taxon>Pseudomonadota</taxon>
        <taxon>Gammaproteobacteria</taxon>
        <taxon>Oceanospirillales</taxon>
        <taxon>Oceanospirillaceae</taxon>
        <taxon>Marinomonas</taxon>
    </lineage>
</organism>
<dbReference type="NCBIfam" id="TIGR01352">
    <property type="entry name" value="tonB_Cterm"/>
    <property type="match status" value="1"/>
</dbReference>
<keyword evidence="6 10" id="KW-0812">Transmembrane</keyword>
<evidence type="ECO:0000256" key="9">
    <source>
        <dbReference type="ARBA" id="ARBA00023136"/>
    </source>
</evidence>
<keyword evidence="3" id="KW-0813">Transport</keyword>
<keyword evidence="5" id="KW-0997">Cell inner membrane</keyword>
<evidence type="ECO:0000256" key="4">
    <source>
        <dbReference type="ARBA" id="ARBA00022475"/>
    </source>
</evidence>
<dbReference type="Proteomes" id="UP000254326">
    <property type="component" value="Unassembled WGS sequence"/>
</dbReference>
<name>A0A370UAJ8_9GAMM</name>